<evidence type="ECO:0008006" key="3">
    <source>
        <dbReference type="Google" id="ProtNLM"/>
    </source>
</evidence>
<sequence>MKRVYILCEGQSEEVFIRQVLAPYFININSQHCLIPIVTKTSAGHKGGGLKYHRIKKEILALLNHKEAFVSTFFDYYALPNDFPKYDKQNGDIYEKVAILEQGFYEDINDSDDCYQRFFPHIQPYEFESLLFSDIDKIIQADTEWSNNKSYFIGLKAIIDEFNNPELINNSLQTSPSHRLKNILPTYRKVLHGKIITEKITITHIREKCSHFNEWCKKIASL</sequence>
<dbReference type="InterPro" id="IPR025455">
    <property type="entry name" value="DUF4276"/>
</dbReference>
<dbReference type="RefSeq" id="WP_023928235.1">
    <property type="nucleotide sequence ID" value="NZ_KI669455.1"/>
</dbReference>
<evidence type="ECO:0000313" key="1">
    <source>
        <dbReference type="EMBL" id="ETD22701.1"/>
    </source>
</evidence>
<dbReference type="OrthoDB" id="9801478at2"/>
<protein>
    <recommendedName>
        <fullName evidence="3">DUF4276 family protein</fullName>
    </recommendedName>
</protein>
<dbReference type="eggNOG" id="ENOG5030456">
    <property type="taxonomic scope" value="Bacteria"/>
</dbReference>
<dbReference type="PATRIC" id="fig|1357400.3.peg.2018"/>
<dbReference type="HOGENOM" id="CLU_108966_0_0_7"/>
<reference evidence="1 2" key="1">
    <citation type="journal article" date="2014" name="Genome Announc.">
        <title>Draft genome sequences of six enterohepatic helicobacter species isolated from humans and one from rhesus macaques.</title>
        <authorList>
            <person name="Shen Z."/>
            <person name="Sheh A."/>
            <person name="Young S.K."/>
            <person name="Abouelliel A."/>
            <person name="Ward D.V."/>
            <person name="Earl A.M."/>
            <person name="Fox J.G."/>
        </authorList>
    </citation>
    <scope>NUCLEOTIDE SEQUENCE [LARGE SCALE GENOMIC DNA]</scope>
    <source>
        <strain evidence="1 2">MIT 99-5501</strain>
    </source>
</reference>
<keyword evidence="2" id="KW-1185">Reference proteome</keyword>
<organism evidence="1 2">
    <name type="scientific">Helicobacter macacae MIT 99-5501</name>
    <dbReference type="NCBI Taxonomy" id="1357400"/>
    <lineage>
        <taxon>Bacteria</taxon>
        <taxon>Pseudomonadati</taxon>
        <taxon>Campylobacterota</taxon>
        <taxon>Epsilonproteobacteria</taxon>
        <taxon>Campylobacterales</taxon>
        <taxon>Helicobacteraceae</taxon>
        <taxon>Helicobacter</taxon>
    </lineage>
</organism>
<dbReference type="Pfam" id="PF14103">
    <property type="entry name" value="DUF4276"/>
    <property type="match status" value="1"/>
</dbReference>
<dbReference type="STRING" id="1357400.HMPREF2086_01500"/>
<proteinExistence type="predicted"/>
<evidence type="ECO:0000313" key="2">
    <source>
        <dbReference type="Proteomes" id="UP000018731"/>
    </source>
</evidence>
<gene>
    <name evidence="1" type="ORF">HMPREF2086_01500</name>
</gene>
<dbReference type="Proteomes" id="UP000018731">
    <property type="component" value="Unassembled WGS sequence"/>
</dbReference>
<comment type="caution">
    <text evidence="1">The sequence shown here is derived from an EMBL/GenBank/DDBJ whole genome shotgun (WGS) entry which is preliminary data.</text>
</comment>
<name>V8C7H7_9HELI</name>
<dbReference type="AlphaFoldDB" id="V8C7H7"/>
<dbReference type="EMBL" id="AZJI01000007">
    <property type="protein sequence ID" value="ETD22701.1"/>
    <property type="molecule type" value="Genomic_DNA"/>
</dbReference>
<accession>V8C7H7</accession>